<dbReference type="InterPro" id="IPR005610">
    <property type="entry name" value="PSII_Psb28_class-1"/>
</dbReference>
<dbReference type="EMBL" id="ASSJ01000030">
    <property type="protein sequence ID" value="ERN42187.1"/>
    <property type="molecule type" value="Genomic_DNA"/>
</dbReference>
<dbReference type="STRING" id="582515.KR51_00011160"/>
<proteinExistence type="inferred from homology"/>
<comment type="similarity">
    <text evidence="5">Belongs to the Psb28 family.</text>
</comment>
<dbReference type="Proteomes" id="UP000016960">
    <property type="component" value="Unassembled WGS sequence"/>
</dbReference>
<dbReference type="PANTHER" id="PTHR34963">
    <property type="match status" value="1"/>
</dbReference>
<evidence type="ECO:0000256" key="1">
    <source>
        <dbReference type="ARBA" id="ARBA00004170"/>
    </source>
</evidence>
<reference evidence="6 7" key="1">
    <citation type="submission" date="2013-05" db="EMBL/GenBank/DDBJ databases">
        <title>Draft genome sequence of Rubidibacter lacunae KORDI 51-2.</title>
        <authorList>
            <person name="Choi D.H."/>
            <person name="Noh J.H."/>
            <person name="Kwon K.-K."/>
            <person name="Lee J.-H."/>
            <person name="Ryu J.-Y."/>
        </authorList>
    </citation>
    <scope>NUCLEOTIDE SEQUENCE [LARGE SCALE GENOMIC DNA]</scope>
    <source>
        <strain evidence="6 7">KORDI 51-2</strain>
    </source>
</reference>
<gene>
    <name evidence="6" type="ORF">KR51_00011160</name>
</gene>
<evidence type="ECO:0000256" key="4">
    <source>
        <dbReference type="ARBA" id="ARBA00023276"/>
    </source>
</evidence>
<comment type="subcellular location">
    <subcellularLocation>
        <location evidence="1">Membrane</location>
        <topology evidence="1">Peripheral membrane protein</topology>
    </subcellularLocation>
</comment>
<dbReference type="Gene3D" id="2.40.30.220">
    <property type="entry name" value="Photosystem II Psb28"/>
    <property type="match status" value="1"/>
</dbReference>
<dbReference type="NCBIfam" id="TIGR03047">
    <property type="entry name" value="PS_II_psb28"/>
    <property type="match status" value="1"/>
</dbReference>
<dbReference type="PANTHER" id="PTHR34963:SF2">
    <property type="entry name" value="PHOTOSYSTEM II REACTION CENTER PSB28 PROTEIN, CHLOROPLASTIC"/>
    <property type="match status" value="1"/>
</dbReference>
<protein>
    <recommendedName>
        <fullName evidence="5">Photosystem II reaction center Psb28 protein</fullName>
    </recommendedName>
</protein>
<evidence type="ECO:0000313" key="6">
    <source>
        <dbReference type="EMBL" id="ERN42187.1"/>
    </source>
</evidence>
<evidence type="ECO:0000256" key="3">
    <source>
        <dbReference type="ARBA" id="ARBA00023136"/>
    </source>
</evidence>
<sequence length="126" mass="14745">MTASTPEIAPTIEFFRGIPEELSNVSLRREKRTGLRNVLMTFERLNALERFNSFTKEFSQSLSLIDSEGEIAVEPDSVRFFFAGDEGDELRRVECKFAIERDDHWDRFMRFMQRYAEANGMAYGDR</sequence>
<organism evidence="6 7">
    <name type="scientific">Rubidibacter lacunae KORDI 51-2</name>
    <dbReference type="NCBI Taxonomy" id="582515"/>
    <lineage>
        <taxon>Bacteria</taxon>
        <taxon>Bacillati</taxon>
        <taxon>Cyanobacteriota</taxon>
        <taxon>Cyanophyceae</taxon>
        <taxon>Oscillatoriophycideae</taxon>
        <taxon>Chroococcales</taxon>
        <taxon>Aphanothecaceae</taxon>
        <taxon>Rubidibacter</taxon>
    </lineage>
</organism>
<comment type="caution">
    <text evidence="6">The sequence shown here is derived from an EMBL/GenBank/DDBJ whole genome shotgun (WGS) entry which is preliminary data.</text>
</comment>
<keyword evidence="2 5" id="KW-0602">Photosynthesis</keyword>
<evidence type="ECO:0000313" key="7">
    <source>
        <dbReference type="Proteomes" id="UP000016960"/>
    </source>
</evidence>
<dbReference type="GO" id="GO:0015979">
    <property type="term" value="P:photosynthesis"/>
    <property type="evidence" value="ECO:0007669"/>
    <property type="project" value="UniProtKB-KW"/>
</dbReference>
<keyword evidence="4 5" id="KW-0604">Photosystem II</keyword>
<dbReference type="AlphaFoldDB" id="U5DMW7"/>
<accession>U5DMW7</accession>
<name>U5DMW7_9CHRO</name>
<dbReference type="RefSeq" id="WP_022605496.1">
    <property type="nucleotide sequence ID" value="NZ_ASSJ01000030.1"/>
</dbReference>
<dbReference type="GO" id="GO:0009654">
    <property type="term" value="C:photosystem II oxygen evolving complex"/>
    <property type="evidence" value="ECO:0007669"/>
    <property type="project" value="InterPro"/>
</dbReference>
<dbReference type="eggNOG" id="COG3310">
    <property type="taxonomic scope" value="Bacteria"/>
</dbReference>
<dbReference type="PATRIC" id="fig|582515.4.peg.1250"/>
<evidence type="ECO:0000256" key="2">
    <source>
        <dbReference type="ARBA" id="ARBA00022531"/>
    </source>
</evidence>
<dbReference type="OrthoDB" id="559598at2"/>
<dbReference type="Pfam" id="PF03912">
    <property type="entry name" value="Psb28"/>
    <property type="match status" value="1"/>
</dbReference>
<dbReference type="InterPro" id="IPR038676">
    <property type="entry name" value="Psb28_c1_sf"/>
</dbReference>
<dbReference type="InParanoid" id="U5DMW7"/>
<keyword evidence="3" id="KW-0472">Membrane</keyword>
<keyword evidence="7" id="KW-1185">Reference proteome</keyword>
<evidence type="ECO:0000256" key="5">
    <source>
        <dbReference type="RuleBase" id="RU003509"/>
    </source>
</evidence>